<evidence type="ECO:0000256" key="1">
    <source>
        <dbReference type="SAM" id="Phobius"/>
    </source>
</evidence>
<keyword evidence="1" id="KW-1133">Transmembrane helix</keyword>
<feature type="transmembrane region" description="Helical" evidence="1">
    <location>
        <begin position="186"/>
        <end position="210"/>
    </location>
</feature>
<keyword evidence="1" id="KW-0472">Membrane</keyword>
<evidence type="ECO:0000313" key="3">
    <source>
        <dbReference type="EMBL" id="GIM28056.1"/>
    </source>
</evidence>
<evidence type="ECO:0000259" key="2">
    <source>
        <dbReference type="Pfam" id="PF10882"/>
    </source>
</evidence>
<keyword evidence="1" id="KW-0812">Transmembrane</keyword>
<feature type="transmembrane region" description="Helical" evidence="1">
    <location>
        <begin position="241"/>
        <end position="260"/>
    </location>
</feature>
<feature type="transmembrane region" description="Helical" evidence="1">
    <location>
        <begin position="44"/>
        <end position="67"/>
    </location>
</feature>
<comment type="caution">
    <text evidence="3">The sequence shown here is derived from an EMBL/GenBank/DDBJ whole genome shotgun (WGS) entry which is preliminary data.</text>
</comment>
<dbReference type="EMBL" id="BOPZ01000004">
    <property type="protein sequence ID" value="GIM28056.1"/>
    <property type="molecule type" value="Genomic_DNA"/>
</dbReference>
<protein>
    <submittedName>
        <fullName evidence="3">Membrane protein</fullName>
    </submittedName>
</protein>
<accession>A0A919RX96</accession>
<reference evidence="3" key="1">
    <citation type="submission" date="2021-03" db="EMBL/GenBank/DDBJ databases">
        <title>Taxonomic study of Clostridium polyendosporum from meadow-gley soil under rice.</title>
        <authorList>
            <person name="Kobayashi H."/>
            <person name="Tanizawa Y."/>
            <person name="Yagura M."/>
        </authorList>
    </citation>
    <scope>NUCLEOTIDE SEQUENCE</scope>
    <source>
        <strain evidence="3">JCM 30710</strain>
    </source>
</reference>
<proteinExistence type="predicted"/>
<gene>
    <name evidence="3" type="ORF">CPJCM30710_07220</name>
</gene>
<feature type="domain" description="Bacterial Pleckstrin homology" evidence="2">
    <location>
        <begin position="64"/>
        <end position="163"/>
    </location>
</feature>
<dbReference type="Pfam" id="PF10882">
    <property type="entry name" value="bPH_5"/>
    <property type="match status" value="1"/>
</dbReference>
<sequence length="295" mass="34435">MQEYKTRKGISIYALLAFVVLGNGILYFLTFFLNSYIEVSLIKIFMVVFSVYCLIYVLRVVSLVYIIREDGFEISSLWGFNKILIPFNEVNGYNIQIGKINGLRLSGFGKTQYCFGRSVIENVGITHMFVTSNKQVIYIHTENMSYGISPEKVEEFEDFLIRKGYEKGDFKIKINRNRDLFKKRSFFIPFIIVTLIILLITLNPLILYLMNKLPSKMPLFFDATFKPIIFGTGKQFAFKQMTYGVLNMIILICMHYAAYFCAKYDKRSAYKYIYISLITAITFLLIQLRILNLYL</sequence>
<dbReference type="RefSeq" id="WP_212902795.1">
    <property type="nucleotide sequence ID" value="NZ_BOPZ01000004.1"/>
</dbReference>
<feature type="transmembrane region" description="Helical" evidence="1">
    <location>
        <begin position="272"/>
        <end position="291"/>
    </location>
</feature>
<evidence type="ECO:0000313" key="4">
    <source>
        <dbReference type="Proteomes" id="UP000679179"/>
    </source>
</evidence>
<feature type="transmembrane region" description="Helical" evidence="1">
    <location>
        <begin position="12"/>
        <end position="32"/>
    </location>
</feature>
<dbReference type="AlphaFoldDB" id="A0A919RX96"/>
<name>A0A919RX96_9CLOT</name>
<dbReference type="Proteomes" id="UP000679179">
    <property type="component" value="Unassembled WGS sequence"/>
</dbReference>
<organism evidence="3 4">
    <name type="scientific">Clostridium polyendosporum</name>
    <dbReference type="NCBI Taxonomy" id="69208"/>
    <lineage>
        <taxon>Bacteria</taxon>
        <taxon>Bacillati</taxon>
        <taxon>Bacillota</taxon>
        <taxon>Clostridia</taxon>
        <taxon>Eubacteriales</taxon>
        <taxon>Clostridiaceae</taxon>
        <taxon>Clostridium</taxon>
    </lineage>
</organism>
<keyword evidence="4" id="KW-1185">Reference proteome</keyword>
<dbReference type="InterPro" id="IPR027783">
    <property type="entry name" value="Bacterial_PH-related"/>
</dbReference>